<keyword evidence="1" id="KW-0812">Transmembrane</keyword>
<keyword evidence="4" id="KW-1185">Reference proteome</keyword>
<evidence type="ECO:0000313" key="3">
    <source>
        <dbReference type="EMBL" id="KAK2610155.1"/>
    </source>
</evidence>
<organism evidence="3 4">
    <name type="scientific">Phomopsis amygdali</name>
    <name type="common">Fusicoccum amygdali</name>
    <dbReference type="NCBI Taxonomy" id="1214568"/>
    <lineage>
        <taxon>Eukaryota</taxon>
        <taxon>Fungi</taxon>
        <taxon>Dikarya</taxon>
        <taxon>Ascomycota</taxon>
        <taxon>Pezizomycotina</taxon>
        <taxon>Sordariomycetes</taxon>
        <taxon>Sordariomycetidae</taxon>
        <taxon>Diaporthales</taxon>
        <taxon>Diaporthaceae</taxon>
        <taxon>Diaporthe</taxon>
    </lineage>
</organism>
<protein>
    <recommendedName>
        <fullName evidence="2">DUF6594 domain-containing protein</fullName>
    </recommendedName>
</protein>
<evidence type="ECO:0000313" key="4">
    <source>
        <dbReference type="Proteomes" id="UP001265746"/>
    </source>
</evidence>
<feature type="transmembrane region" description="Helical" evidence="1">
    <location>
        <begin position="169"/>
        <end position="194"/>
    </location>
</feature>
<comment type="caution">
    <text evidence="3">The sequence shown here is derived from an EMBL/GenBank/DDBJ whole genome shotgun (WGS) entry which is preliminary data.</text>
</comment>
<feature type="domain" description="DUF6594" evidence="2">
    <location>
        <begin position="24"/>
        <end position="238"/>
    </location>
</feature>
<feature type="transmembrane region" description="Helical" evidence="1">
    <location>
        <begin position="200"/>
        <end position="219"/>
    </location>
</feature>
<keyword evidence="1" id="KW-0472">Membrane</keyword>
<evidence type="ECO:0000256" key="1">
    <source>
        <dbReference type="SAM" id="Phobius"/>
    </source>
</evidence>
<dbReference type="Pfam" id="PF20237">
    <property type="entry name" value="DUF6594"/>
    <property type="match status" value="1"/>
</dbReference>
<dbReference type="AlphaFoldDB" id="A0AAD9SIB4"/>
<reference evidence="3" key="1">
    <citation type="submission" date="2023-06" db="EMBL/GenBank/DDBJ databases">
        <authorList>
            <person name="Noh H."/>
        </authorList>
    </citation>
    <scope>NUCLEOTIDE SEQUENCE</scope>
    <source>
        <strain evidence="3">DUCC20226</strain>
    </source>
</reference>
<dbReference type="PANTHER" id="PTHR34502:SF4">
    <property type="entry name" value="DUF6594 DOMAIN-CONTAINING PROTEIN"/>
    <property type="match status" value="1"/>
</dbReference>
<dbReference type="InterPro" id="IPR046529">
    <property type="entry name" value="DUF6594"/>
</dbReference>
<name>A0AAD9SIB4_PHOAM</name>
<accession>A0AAD9SIB4</accession>
<gene>
    <name evidence="3" type="ORF">N8I77_003608</name>
</gene>
<keyword evidence="1" id="KW-1133">Transmembrane helix</keyword>
<proteinExistence type="predicted"/>
<dbReference type="Proteomes" id="UP001265746">
    <property type="component" value="Unassembled WGS sequence"/>
</dbReference>
<sequence>MVQHCISQKFTPLPKEGLNKAFASLQSEPAELQSQLDAVDSKDWARYRNHDSGHKAALQDLLSWKAYKATHRPQSDRLKLVMEIRRTLKEHTSVPRPDRNTLEAFRSTFFRKLGDENLLLLEGHSSEVYNDPGDLVALHNFKPSDRPTINGENPLNQNDSMSYASGNKLAAYVSYLSTMLATILFVGAILVSYKASNNDLSLGLIDLFTIVFVGGVGLLTNASMEETFGATAAYAAVLRRVDRPMNTSNSNGRVLTELD</sequence>
<dbReference type="EMBL" id="JAUJFL010000002">
    <property type="protein sequence ID" value="KAK2610155.1"/>
    <property type="molecule type" value="Genomic_DNA"/>
</dbReference>
<evidence type="ECO:0000259" key="2">
    <source>
        <dbReference type="Pfam" id="PF20237"/>
    </source>
</evidence>
<dbReference type="PANTHER" id="PTHR34502">
    <property type="entry name" value="DUF6594 DOMAIN-CONTAINING PROTEIN-RELATED"/>
    <property type="match status" value="1"/>
</dbReference>